<dbReference type="RefSeq" id="WP_344706392.1">
    <property type="nucleotide sequence ID" value="NZ_BAABBQ010000001.1"/>
</dbReference>
<dbReference type="PANTHER" id="PTHR35535">
    <property type="entry name" value="HEAT SHOCK PROTEIN HSLJ"/>
    <property type="match status" value="1"/>
</dbReference>
<reference evidence="3" key="1">
    <citation type="journal article" date="2019" name="Int. J. Syst. Evol. Microbiol.">
        <title>The Global Catalogue of Microorganisms (GCM) 10K type strain sequencing project: providing services to taxonomists for standard genome sequencing and annotation.</title>
        <authorList>
            <consortium name="The Broad Institute Genomics Platform"/>
            <consortium name="The Broad Institute Genome Sequencing Center for Infectious Disease"/>
            <person name="Wu L."/>
            <person name="Ma J."/>
        </authorList>
    </citation>
    <scope>NUCLEOTIDE SEQUENCE [LARGE SCALE GENOMIC DNA]</scope>
    <source>
        <strain evidence="3">JCM 17563</strain>
    </source>
</reference>
<dbReference type="PROSITE" id="PS51257">
    <property type="entry name" value="PROKAR_LIPOPROTEIN"/>
    <property type="match status" value="1"/>
</dbReference>
<evidence type="ECO:0000313" key="2">
    <source>
        <dbReference type="EMBL" id="GAA4014478.1"/>
    </source>
</evidence>
<comment type="caution">
    <text evidence="2">The sequence shown here is derived from an EMBL/GenBank/DDBJ whole genome shotgun (WGS) entry which is preliminary data.</text>
</comment>
<gene>
    <name evidence="2" type="ORF">GCM10022280_11200</name>
</gene>
<organism evidence="2 3">
    <name type="scientific">Sphingomonas swuensis</name>
    <dbReference type="NCBI Taxonomy" id="977800"/>
    <lineage>
        <taxon>Bacteria</taxon>
        <taxon>Pseudomonadati</taxon>
        <taxon>Pseudomonadota</taxon>
        <taxon>Alphaproteobacteria</taxon>
        <taxon>Sphingomonadales</taxon>
        <taxon>Sphingomonadaceae</taxon>
        <taxon>Sphingomonas</taxon>
    </lineage>
</organism>
<dbReference type="InterPro" id="IPR038670">
    <property type="entry name" value="HslJ-like_sf"/>
</dbReference>
<evidence type="ECO:0000259" key="1">
    <source>
        <dbReference type="Pfam" id="PF03724"/>
    </source>
</evidence>
<dbReference type="PANTHER" id="PTHR35535:SF2">
    <property type="entry name" value="DUF306 DOMAIN-CONTAINING PROTEIN"/>
    <property type="match status" value="1"/>
</dbReference>
<protein>
    <recommendedName>
        <fullName evidence="1">DUF306 domain-containing protein</fullName>
    </recommendedName>
</protein>
<dbReference type="EMBL" id="BAABBQ010000001">
    <property type="protein sequence ID" value="GAA4014478.1"/>
    <property type="molecule type" value="Genomic_DNA"/>
</dbReference>
<sequence length="231" mass="24815">MKRLAFLLPLAALAACTTVPPQPAPPPPAESGSSYRALGTEPFWNLKLDGREMVFTNVDGQRVAEPQPRAIHGFAGDIYQGRRINLNIVHGQRCSDGMSDRVFPDRVQVSVDGRRYEGCGGEPREVATLTGDWTVLAVAGRPASGGQYRMGFSGDRLTAQFGCNRMSGPYRVEGERLVPGAIVATRMACPDMSAENAAGRILGQPMRMAWSASGALTLANEAGEIRLGKLR</sequence>
<proteinExistence type="predicted"/>
<dbReference type="Pfam" id="PF03724">
    <property type="entry name" value="META"/>
    <property type="match status" value="1"/>
</dbReference>
<keyword evidence="3" id="KW-1185">Reference proteome</keyword>
<dbReference type="Gene3D" id="2.40.128.270">
    <property type="match status" value="1"/>
</dbReference>
<dbReference type="InterPro" id="IPR053147">
    <property type="entry name" value="Hsp_HslJ-like"/>
</dbReference>
<dbReference type="Proteomes" id="UP001500235">
    <property type="component" value="Unassembled WGS sequence"/>
</dbReference>
<name>A0ABP7SQC1_9SPHN</name>
<dbReference type="InterPro" id="IPR005184">
    <property type="entry name" value="DUF306_Meta_HslJ"/>
</dbReference>
<feature type="domain" description="DUF306" evidence="1">
    <location>
        <begin position="128"/>
        <end position="224"/>
    </location>
</feature>
<evidence type="ECO:0000313" key="3">
    <source>
        <dbReference type="Proteomes" id="UP001500235"/>
    </source>
</evidence>
<accession>A0ABP7SQC1</accession>